<accession>A0A6J6MRY2</accession>
<reference evidence="2" key="1">
    <citation type="submission" date="2020-05" db="EMBL/GenBank/DDBJ databases">
        <authorList>
            <person name="Chiriac C."/>
            <person name="Salcher M."/>
            <person name="Ghai R."/>
            <person name="Kavagutti S V."/>
        </authorList>
    </citation>
    <scope>NUCLEOTIDE SEQUENCE</scope>
</reference>
<gene>
    <name evidence="2" type="ORF">UFOPK2310_00866</name>
</gene>
<protein>
    <submittedName>
        <fullName evidence="2">Unannotated protein</fullName>
    </submittedName>
</protein>
<evidence type="ECO:0000313" key="2">
    <source>
        <dbReference type="EMBL" id="CAB4675355.1"/>
    </source>
</evidence>
<proteinExistence type="predicted"/>
<keyword evidence="1" id="KW-1133">Transmembrane helix</keyword>
<dbReference type="AlphaFoldDB" id="A0A6J6MRY2"/>
<keyword evidence="1" id="KW-0472">Membrane</keyword>
<organism evidence="2">
    <name type="scientific">freshwater metagenome</name>
    <dbReference type="NCBI Taxonomy" id="449393"/>
    <lineage>
        <taxon>unclassified sequences</taxon>
        <taxon>metagenomes</taxon>
        <taxon>ecological metagenomes</taxon>
    </lineage>
</organism>
<feature type="transmembrane region" description="Helical" evidence="1">
    <location>
        <begin position="37"/>
        <end position="56"/>
    </location>
</feature>
<name>A0A6J6MRY2_9ZZZZ</name>
<sequence>MVVDGTEATTKVPSKTEFVAPTTSTNCPTARPCGVDVAMVAILEVSAAVVMVMALVV</sequence>
<evidence type="ECO:0000256" key="1">
    <source>
        <dbReference type="SAM" id="Phobius"/>
    </source>
</evidence>
<dbReference type="EMBL" id="CAEZWW010000094">
    <property type="protein sequence ID" value="CAB4675355.1"/>
    <property type="molecule type" value="Genomic_DNA"/>
</dbReference>
<keyword evidence="1" id="KW-0812">Transmembrane</keyword>